<dbReference type="AlphaFoldDB" id="A0A542YPZ1"/>
<proteinExistence type="predicted"/>
<dbReference type="Gene3D" id="3.40.50.720">
    <property type="entry name" value="NAD(P)-binding Rossmann-like Domain"/>
    <property type="match status" value="1"/>
</dbReference>
<reference evidence="1 2" key="1">
    <citation type="submission" date="2019-06" db="EMBL/GenBank/DDBJ databases">
        <title>Sequencing the genomes of 1000 actinobacteria strains.</title>
        <authorList>
            <person name="Klenk H.-P."/>
        </authorList>
    </citation>
    <scope>NUCLEOTIDE SEQUENCE [LARGE SCALE GENOMIC DNA]</scope>
    <source>
        <strain evidence="1 2">DSM 12335</strain>
    </source>
</reference>
<organism evidence="1 2">
    <name type="scientific">Ornithinicoccus hortensis</name>
    <dbReference type="NCBI Taxonomy" id="82346"/>
    <lineage>
        <taxon>Bacteria</taxon>
        <taxon>Bacillati</taxon>
        <taxon>Actinomycetota</taxon>
        <taxon>Actinomycetes</taxon>
        <taxon>Micrococcales</taxon>
        <taxon>Intrasporangiaceae</taxon>
        <taxon>Ornithinicoccus</taxon>
    </lineage>
</organism>
<sequence length="292" mass="31029">MRRPERSGACHAAWVSTPLRLRPDARPARRAPGTVQFGLWPGPGCVVTGLTEDETDLLLALRDVRSTGQLATIARRHGVTPERAEELLALLGRQGLLARGEPDRSTLGALQGRYVCVLGQGQFPDRVREELRRCGVGRVGEAWTEGSTVDLVVLVAGGAVAPQEAPVWWARGLGHLPAVAQGGRVVVGPLVLPRHGPCLHCLDLHRRDRDGAWPRVLAQVAPAATDLAGPVTVDPALASAAAAVCAMVVRDHLSERPVPPGVAWEVRLPRGEVTARQWPAHPGCPCQAATSA</sequence>
<protein>
    <submittedName>
        <fullName evidence="1">Bacteriocin biosynthesis cyclodehydratase domain-containing protein</fullName>
    </submittedName>
</protein>
<evidence type="ECO:0000313" key="1">
    <source>
        <dbReference type="EMBL" id="TQL50173.1"/>
    </source>
</evidence>
<evidence type="ECO:0000313" key="2">
    <source>
        <dbReference type="Proteomes" id="UP000319516"/>
    </source>
</evidence>
<dbReference type="EMBL" id="VFOP01000001">
    <property type="protein sequence ID" value="TQL50173.1"/>
    <property type="molecule type" value="Genomic_DNA"/>
</dbReference>
<keyword evidence="2" id="KW-1185">Reference proteome</keyword>
<gene>
    <name evidence="1" type="ORF">FB467_1276</name>
</gene>
<comment type="caution">
    <text evidence="1">The sequence shown here is derived from an EMBL/GenBank/DDBJ whole genome shotgun (WGS) entry which is preliminary data.</text>
</comment>
<name>A0A542YPZ1_9MICO</name>
<accession>A0A542YPZ1</accession>
<dbReference type="Proteomes" id="UP000319516">
    <property type="component" value="Unassembled WGS sequence"/>
</dbReference>